<proteinExistence type="predicted"/>
<accession>A0A6A6B376</accession>
<sequence>MSAEGIVSIQRLIWAAVVGLFICRSRILYAGLSSRGLSYLGRSAIALRSLVCPLCLRRVVRGCFSSRVRSLAACLSRIVSRIISAGGMPASLLSAGVGVVRKTGSIALKAVLVVMLRRLTSALLKVDTSCLVLCENLVGPGY</sequence>
<name>A0A6A6B376_9PEZI</name>
<protein>
    <submittedName>
        <fullName evidence="1">Uncharacterized protein</fullName>
    </submittedName>
</protein>
<organism evidence="1 2">
    <name type="scientific">Aplosporella prunicola CBS 121167</name>
    <dbReference type="NCBI Taxonomy" id="1176127"/>
    <lineage>
        <taxon>Eukaryota</taxon>
        <taxon>Fungi</taxon>
        <taxon>Dikarya</taxon>
        <taxon>Ascomycota</taxon>
        <taxon>Pezizomycotina</taxon>
        <taxon>Dothideomycetes</taxon>
        <taxon>Dothideomycetes incertae sedis</taxon>
        <taxon>Botryosphaeriales</taxon>
        <taxon>Aplosporellaceae</taxon>
        <taxon>Aplosporella</taxon>
    </lineage>
</organism>
<reference evidence="1" key="1">
    <citation type="journal article" date="2020" name="Stud. Mycol.">
        <title>101 Dothideomycetes genomes: a test case for predicting lifestyles and emergence of pathogens.</title>
        <authorList>
            <person name="Haridas S."/>
            <person name="Albert R."/>
            <person name="Binder M."/>
            <person name="Bloem J."/>
            <person name="Labutti K."/>
            <person name="Salamov A."/>
            <person name="Andreopoulos B."/>
            <person name="Baker S."/>
            <person name="Barry K."/>
            <person name="Bills G."/>
            <person name="Bluhm B."/>
            <person name="Cannon C."/>
            <person name="Castanera R."/>
            <person name="Culley D."/>
            <person name="Daum C."/>
            <person name="Ezra D."/>
            <person name="Gonzalez J."/>
            <person name="Henrissat B."/>
            <person name="Kuo A."/>
            <person name="Liang C."/>
            <person name="Lipzen A."/>
            <person name="Lutzoni F."/>
            <person name="Magnuson J."/>
            <person name="Mondo S."/>
            <person name="Nolan M."/>
            <person name="Ohm R."/>
            <person name="Pangilinan J."/>
            <person name="Park H.-J."/>
            <person name="Ramirez L."/>
            <person name="Alfaro M."/>
            <person name="Sun H."/>
            <person name="Tritt A."/>
            <person name="Yoshinaga Y."/>
            <person name="Zwiers L.-H."/>
            <person name="Turgeon B."/>
            <person name="Goodwin S."/>
            <person name="Spatafora J."/>
            <person name="Crous P."/>
            <person name="Grigoriev I."/>
        </authorList>
    </citation>
    <scope>NUCLEOTIDE SEQUENCE</scope>
    <source>
        <strain evidence="1">CBS 121167</strain>
    </source>
</reference>
<evidence type="ECO:0000313" key="2">
    <source>
        <dbReference type="Proteomes" id="UP000799438"/>
    </source>
</evidence>
<dbReference type="Proteomes" id="UP000799438">
    <property type="component" value="Unassembled WGS sequence"/>
</dbReference>
<dbReference type="AlphaFoldDB" id="A0A6A6B376"/>
<dbReference type="GeneID" id="54304799"/>
<keyword evidence="2" id="KW-1185">Reference proteome</keyword>
<evidence type="ECO:0000313" key="1">
    <source>
        <dbReference type="EMBL" id="KAF2138639.1"/>
    </source>
</evidence>
<dbReference type="RefSeq" id="XP_033394352.1">
    <property type="nucleotide sequence ID" value="XM_033547292.1"/>
</dbReference>
<dbReference type="EMBL" id="ML995496">
    <property type="protein sequence ID" value="KAF2138639.1"/>
    <property type="molecule type" value="Genomic_DNA"/>
</dbReference>
<gene>
    <name evidence="1" type="ORF">K452DRAFT_89617</name>
</gene>